<organism evidence="2 3">
    <name type="scientific">Brassica campestris</name>
    <name type="common">Field mustard</name>
    <dbReference type="NCBI Taxonomy" id="3711"/>
    <lineage>
        <taxon>Eukaryota</taxon>
        <taxon>Viridiplantae</taxon>
        <taxon>Streptophyta</taxon>
        <taxon>Embryophyta</taxon>
        <taxon>Tracheophyta</taxon>
        <taxon>Spermatophyta</taxon>
        <taxon>Magnoliopsida</taxon>
        <taxon>eudicotyledons</taxon>
        <taxon>Gunneridae</taxon>
        <taxon>Pentapetalae</taxon>
        <taxon>rosids</taxon>
        <taxon>malvids</taxon>
        <taxon>Brassicales</taxon>
        <taxon>Brassicaceae</taxon>
        <taxon>Brassiceae</taxon>
        <taxon>Brassica</taxon>
    </lineage>
</organism>
<evidence type="ECO:0000256" key="1">
    <source>
        <dbReference type="SAM" id="MobiDB-lite"/>
    </source>
</evidence>
<sequence>MNAHTNQSEGTSRRSIKFKNPNPADKHLSSIDTLVSTSIVSHSRPKVSISTNKNMSMDFSFLTPDEFGIFRDPYGHARALDGSILQVSIEDIADIIHLANGSKYLLILQHRIPDNIPAIPDGIPQASTTALGSHRSCRPVGQASIDEAASASFDRVTPKSTDKSPSTSIDRRLEFGQPAYDKYRARKLKWEQKDEYGVYSDECGFARSIADLDTIHKKDPELATSIDSRTITSIDSKFAAMSDRFQTYEDMHGRFTLPIMRYLATLSTQMLNVHRDIRKLTDQHDFQEEGSPSHERFRRAWLDGKIPSEHLPYTTAEVDQITSKIYTSMDTMEERLEKRCDDIYFPFDARLSALDNQSEWLQKEVNAIQRQIASHHQISASIDRKTPASTIYTWSHRLIPSLHQTMTS</sequence>
<evidence type="ECO:0000313" key="3">
    <source>
        <dbReference type="Proteomes" id="UP000011750"/>
    </source>
</evidence>
<dbReference type="Proteomes" id="UP000011750">
    <property type="component" value="Unassembled WGS sequence"/>
</dbReference>
<accession>M4FFL2</accession>
<dbReference type="AlphaFoldDB" id="M4FFL2"/>
<keyword evidence="3" id="KW-1185">Reference proteome</keyword>
<reference evidence="2" key="3">
    <citation type="submission" date="2023-03" db="UniProtKB">
        <authorList>
            <consortium name="EnsemblPlants"/>
        </authorList>
    </citation>
    <scope>IDENTIFICATION</scope>
    <source>
        <strain evidence="2">cv. Chiifu-401-42</strain>
    </source>
</reference>
<dbReference type="HOGENOM" id="CLU_675032_0_0_1"/>
<feature type="region of interest" description="Disordered" evidence="1">
    <location>
        <begin position="1"/>
        <end position="24"/>
    </location>
</feature>
<dbReference type="InParanoid" id="M4FFL2"/>
<reference evidence="3" key="1">
    <citation type="journal article" date="2011" name="Nat. Genet.">
        <title>The genome of the mesopolyploid crop species Brassica rapa.</title>
        <authorList>
            <consortium name="Brassica rapa Genome Sequencing Project Consortium"/>
            <person name="Wang X."/>
            <person name="Wang H."/>
            <person name="Wang J."/>
            <person name="Sun R."/>
            <person name="Wu J."/>
            <person name="Liu S."/>
            <person name="Bai Y."/>
            <person name="Mun J.H."/>
            <person name="Bancroft I."/>
            <person name="Cheng F."/>
            <person name="Huang S."/>
            <person name="Li X."/>
            <person name="Hua W."/>
            <person name="Wang J."/>
            <person name="Wang X."/>
            <person name="Freeling M."/>
            <person name="Pires J.C."/>
            <person name="Paterson A.H."/>
            <person name="Chalhoub B."/>
            <person name="Wang B."/>
            <person name="Hayward A."/>
            <person name="Sharpe A.G."/>
            <person name="Park B.S."/>
            <person name="Weisshaar B."/>
            <person name="Liu B."/>
            <person name="Li B."/>
            <person name="Liu B."/>
            <person name="Tong C."/>
            <person name="Song C."/>
            <person name="Duran C."/>
            <person name="Peng C."/>
            <person name="Geng C."/>
            <person name="Koh C."/>
            <person name="Lin C."/>
            <person name="Edwards D."/>
            <person name="Mu D."/>
            <person name="Shen D."/>
            <person name="Soumpourou E."/>
            <person name="Li F."/>
            <person name="Fraser F."/>
            <person name="Conant G."/>
            <person name="Lassalle G."/>
            <person name="King G.J."/>
            <person name="Bonnema G."/>
            <person name="Tang H."/>
            <person name="Wang H."/>
            <person name="Belcram H."/>
            <person name="Zhou H."/>
            <person name="Hirakawa H."/>
            <person name="Abe H."/>
            <person name="Guo H."/>
            <person name="Wang H."/>
            <person name="Jin H."/>
            <person name="Parkin I.A."/>
            <person name="Batley J."/>
            <person name="Kim J.S."/>
            <person name="Just J."/>
            <person name="Li J."/>
            <person name="Xu J."/>
            <person name="Deng J."/>
            <person name="Kim J.A."/>
            <person name="Li J."/>
            <person name="Yu J."/>
            <person name="Meng J."/>
            <person name="Wang J."/>
            <person name="Min J."/>
            <person name="Poulain J."/>
            <person name="Wang J."/>
            <person name="Hatakeyama K."/>
            <person name="Wu K."/>
            <person name="Wang L."/>
            <person name="Fang L."/>
            <person name="Trick M."/>
            <person name="Links M.G."/>
            <person name="Zhao M."/>
            <person name="Jin M."/>
            <person name="Ramchiary N."/>
            <person name="Drou N."/>
            <person name="Berkman P.J."/>
            <person name="Cai Q."/>
            <person name="Huang Q."/>
            <person name="Li R."/>
            <person name="Tabata S."/>
            <person name="Cheng S."/>
            <person name="Zhang S."/>
            <person name="Zhang S."/>
            <person name="Huang S."/>
            <person name="Sato S."/>
            <person name="Sun S."/>
            <person name="Kwon S.J."/>
            <person name="Choi S.R."/>
            <person name="Lee T.H."/>
            <person name="Fan W."/>
            <person name="Zhao X."/>
            <person name="Tan X."/>
            <person name="Xu X."/>
            <person name="Wang Y."/>
            <person name="Qiu Y."/>
            <person name="Yin Y."/>
            <person name="Li Y."/>
            <person name="Du Y."/>
            <person name="Liao Y."/>
            <person name="Lim Y."/>
            <person name="Narusaka Y."/>
            <person name="Wang Y."/>
            <person name="Wang Z."/>
            <person name="Li Z."/>
            <person name="Wang Z."/>
            <person name="Xiong Z."/>
            <person name="Zhang Z."/>
        </authorList>
    </citation>
    <scope>NUCLEOTIDE SEQUENCE [LARGE SCALE GENOMIC DNA]</scope>
    <source>
        <strain evidence="3">cv. Chiifu-401-42</strain>
    </source>
</reference>
<feature type="compositionally biased region" description="Polar residues" evidence="1">
    <location>
        <begin position="1"/>
        <end position="10"/>
    </location>
</feature>
<dbReference type="EnsemblPlants" id="Bra039886.1">
    <property type="protein sequence ID" value="Bra039886.1-P"/>
    <property type="gene ID" value="Bra039886"/>
</dbReference>
<evidence type="ECO:0000313" key="2">
    <source>
        <dbReference type="EnsemblPlants" id="Bra039886.1-P"/>
    </source>
</evidence>
<proteinExistence type="predicted"/>
<dbReference type="Gramene" id="Bra039886.1">
    <property type="protein sequence ID" value="Bra039886.1-P"/>
    <property type="gene ID" value="Bra039886"/>
</dbReference>
<protein>
    <submittedName>
        <fullName evidence="2">Uncharacterized protein</fullName>
    </submittedName>
</protein>
<name>M4FFL2_BRACM</name>
<reference evidence="3" key="2">
    <citation type="journal article" date="2018" name="Hortic Res">
        <title>Improved Brassica rapa reference genome by single-molecule sequencing and chromosome conformation capture technologies.</title>
        <authorList>
            <person name="Zhang L."/>
            <person name="Cai X."/>
            <person name="Wu J."/>
            <person name="Liu M."/>
            <person name="Grob S."/>
            <person name="Cheng F."/>
            <person name="Liang J."/>
            <person name="Cai C."/>
            <person name="Liu Z."/>
            <person name="Liu B."/>
            <person name="Wang F."/>
            <person name="Li S."/>
            <person name="Liu F."/>
            <person name="Li X."/>
            <person name="Cheng L."/>
            <person name="Yang W."/>
            <person name="Li M.H."/>
            <person name="Grossniklaus U."/>
            <person name="Zheng H."/>
            <person name="Wang X."/>
        </authorList>
    </citation>
    <scope>NUCLEOTIDE SEQUENCE [LARGE SCALE GENOMIC DNA]</scope>
    <source>
        <strain evidence="3">cv. Chiifu-401-42</strain>
    </source>
</reference>